<protein>
    <submittedName>
        <fullName evidence="1">Uncharacterized protein</fullName>
    </submittedName>
</protein>
<reference evidence="1" key="1">
    <citation type="submission" date="2013-10" db="EMBL/GenBank/DDBJ databases">
        <title>Draft genome sequence of Clostridium botulinum type B strain Osaka05.</title>
        <authorList>
            <person name="Sakaguchi Y."/>
            <person name="Hosomi K."/>
            <person name="Uchiyama J."/>
            <person name="Ogura Y."/>
            <person name="Sakaguchi M."/>
            <person name="Kohda T."/>
            <person name="Mukamoto M."/>
            <person name="Misawa N."/>
            <person name="Matsuzaki S."/>
            <person name="Hayashi T."/>
            <person name="Kozaki S."/>
        </authorList>
    </citation>
    <scope>NUCLEOTIDE SEQUENCE</scope>
    <source>
        <strain evidence="1">Osaka05</strain>
    </source>
</reference>
<organism evidence="1">
    <name type="scientific">Clostridium botulinum B str. Osaka05</name>
    <dbReference type="NCBI Taxonomy" id="1407017"/>
    <lineage>
        <taxon>Bacteria</taxon>
        <taxon>Bacillati</taxon>
        <taxon>Bacillota</taxon>
        <taxon>Clostridia</taxon>
        <taxon>Eubacteriales</taxon>
        <taxon>Clostridiaceae</taxon>
        <taxon>Clostridium</taxon>
    </lineage>
</organism>
<dbReference type="RefSeq" id="WP_030035581.1">
    <property type="nucleotide sequence ID" value="NZ_DF384213.1"/>
</dbReference>
<sequence length="82" mass="9774">MAEEIRENLIPTPIQRNSNDVAMELLDIYLIDQYESDKPIKIDDLINLYLKFYATAKMAERVHYKYLKEYLPEGLKEMADKF</sequence>
<name>A0A0S6U364_CLOBO</name>
<dbReference type="Proteomes" id="UP000054164">
    <property type="component" value="Unassembled WGS sequence"/>
</dbReference>
<dbReference type="AlphaFoldDB" id="A0A0S6U364"/>
<dbReference type="EMBL" id="DF384213">
    <property type="protein sequence ID" value="GAE02797.1"/>
    <property type="molecule type" value="Genomic_DNA"/>
</dbReference>
<accession>A0A0S6U364</accession>
<dbReference type="HOGENOM" id="CLU_2552199_0_0_9"/>
<proteinExistence type="predicted"/>
<gene>
    <name evidence="1" type="ORF">CBO05C_2487</name>
</gene>
<evidence type="ECO:0000313" key="1">
    <source>
        <dbReference type="EMBL" id="GAE02797.1"/>
    </source>
</evidence>